<evidence type="ECO:0000256" key="2">
    <source>
        <dbReference type="ARBA" id="ARBA00022475"/>
    </source>
</evidence>
<evidence type="ECO:0000256" key="7">
    <source>
        <dbReference type="ARBA" id="ARBA00023170"/>
    </source>
</evidence>
<dbReference type="EMBL" id="CALNXJ010000044">
    <property type="protein sequence ID" value="CAH3148032.1"/>
    <property type="molecule type" value="Genomic_DNA"/>
</dbReference>
<evidence type="ECO:0000256" key="3">
    <source>
        <dbReference type="ARBA" id="ARBA00022692"/>
    </source>
</evidence>
<feature type="transmembrane region" description="Helical" evidence="11">
    <location>
        <begin position="162"/>
        <end position="185"/>
    </location>
</feature>
<feature type="transmembrane region" description="Helical" evidence="11">
    <location>
        <begin position="257"/>
        <end position="275"/>
    </location>
</feature>
<gene>
    <name evidence="13" type="ORF">PMEA_00023952</name>
</gene>
<evidence type="ECO:0000256" key="11">
    <source>
        <dbReference type="SAM" id="Phobius"/>
    </source>
</evidence>
<feature type="transmembrane region" description="Helical" evidence="11">
    <location>
        <begin position="218"/>
        <end position="241"/>
    </location>
</feature>
<keyword evidence="5 10" id="KW-0297">G-protein coupled receptor</keyword>
<feature type="transmembrane region" description="Helical" evidence="11">
    <location>
        <begin position="95"/>
        <end position="115"/>
    </location>
</feature>
<sequence length="594" mass="68423">MPFIKNLCEDTRPPYSLSMFTASVSLLLCLITVPGNVLVCLAIFKDPYKELRTSFNFFVFQLAISDLVVGVLTEPMFICFHIREAMKYPVMENIWVIHLTFFISYAASLLSLAALTLDRYLTVMSHHRRLLSTTQITLISVLIWVISFSLPCLYFVTGFYLFAFMFTNASLIIIISILTFSYIRIHQRLKDQISRWHWFKQTQIKLTAMSLEKKLTRAFYIILGIFLMCLLPSFVMIYIIIFCDECNCTLVHWMRDLQFIFLLLNCSLNQFLYAWRARNFRKAISAVFCKTVSYQVNAELAGNNNGIIAADSNSADVIELIPLDPTKLSPMPIEEMACVSAILCVITAPGNFLICWAIIKDPNNELKSSFNYLILNLAIADSFIGVVTEPVFVWYHISEAMKYEVLGLRWLVYMSYFMTSTASVLSIAALATDRYLALTSTTIRKLSSSSAITVSIAIWIFSCVFYFARIVKSLNAHEKKMRSVLGMEARRQGLHREKKATRSFLFILVGFFVCSFPSCVMIYVINLCSTCSCDVIHWFRDLQYLSVLINSSCNQFLYAWRMKSFRRAFRRIHPLFVCWEEQERRSTVPQLPSN</sequence>
<feature type="transmembrane region" description="Helical" evidence="11">
    <location>
        <begin position="56"/>
        <end position="83"/>
    </location>
</feature>
<accession>A0AAU9XHP6</accession>
<evidence type="ECO:0000256" key="4">
    <source>
        <dbReference type="ARBA" id="ARBA00022989"/>
    </source>
</evidence>
<feature type="transmembrane region" description="Helical" evidence="11">
    <location>
        <begin position="136"/>
        <end position="156"/>
    </location>
</feature>
<evidence type="ECO:0000256" key="1">
    <source>
        <dbReference type="ARBA" id="ARBA00004651"/>
    </source>
</evidence>
<dbReference type="PRINTS" id="PR00237">
    <property type="entry name" value="GPCRRHODOPSN"/>
</dbReference>
<feature type="transmembrane region" description="Helical" evidence="11">
    <location>
        <begin position="451"/>
        <end position="471"/>
    </location>
</feature>
<keyword evidence="4 11" id="KW-1133">Transmembrane helix</keyword>
<keyword evidence="14" id="KW-1185">Reference proteome</keyword>
<comment type="caution">
    <text evidence="13">The sequence shown here is derived from an EMBL/GenBank/DDBJ whole genome shotgun (WGS) entry which is preliminary data.</text>
</comment>
<dbReference type="PROSITE" id="PS50262">
    <property type="entry name" value="G_PROTEIN_RECEP_F1_2"/>
    <property type="match status" value="2"/>
</dbReference>
<dbReference type="PANTHER" id="PTHR24246">
    <property type="entry name" value="OLFACTORY RECEPTOR AND ADENOSINE RECEPTOR"/>
    <property type="match status" value="1"/>
</dbReference>
<dbReference type="InterPro" id="IPR000276">
    <property type="entry name" value="GPCR_Rhodpsn"/>
</dbReference>
<evidence type="ECO:0000256" key="8">
    <source>
        <dbReference type="ARBA" id="ARBA00023180"/>
    </source>
</evidence>
<keyword evidence="2" id="KW-1003">Cell membrane</keyword>
<evidence type="ECO:0000256" key="9">
    <source>
        <dbReference type="ARBA" id="ARBA00023224"/>
    </source>
</evidence>
<dbReference type="PROSITE" id="PS00237">
    <property type="entry name" value="G_PROTEIN_RECEP_F1_1"/>
    <property type="match status" value="2"/>
</dbReference>
<keyword evidence="8" id="KW-0325">Glycoprotein</keyword>
<evidence type="ECO:0000256" key="10">
    <source>
        <dbReference type="RuleBase" id="RU000688"/>
    </source>
</evidence>
<dbReference type="Proteomes" id="UP001159428">
    <property type="component" value="Unassembled WGS sequence"/>
</dbReference>
<dbReference type="CDD" id="cd00637">
    <property type="entry name" value="7tm_classA_rhodopsin-like"/>
    <property type="match status" value="2"/>
</dbReference>
<evidence type="ECO:0000256" key="6">
    <source>
        <dbReference type="ARBA" id="ARBA00023136"/>
    </source>
</evidence>
<reference evidence="13 14" key="1">
    <citation type="submission" date="2022-05" db="EMBL/GenBank/DDBJ databases">
        <authorList>
            <consortium name="Genoscope - CEA"/>
            <person name="William W."/>
        </authorList>
    </citation>
    <scope>NUCLEOTIDE SEQUENCE [LARGE SCALE GENOMIC DNA]</scope>
</reference>
<feature type="transmembrane region" description="Helical" evidence="11">
    <location>
        <begin position="371"/>
        <end position="395"/>
    </location>
</feature>
<comment type="similarity">
    <text evidence="10">Belongs to the G-protein coupled receptor 1 family.</text>
</comment>
<evidence type="ECO:0000256" key="5">
    <source>
        <dbReference type="ARBA" id="ARBA00023040"/>
    </source>
</evidence>
<dbReference type="Pfam" id="PF00001">
    <property type="entry name" value="7tm_1"/>
    <property type="match status" value="2"/>
</dbReference>
<feature type="transmembrane region" description="Helical" evidence="11">
    <location>
        <begin position="504"/>
        <end position="525"/>
    </location>
</feature>
<proteinExistence type="inferred from homology"/>
<dbReference type="InterPro" id="IPR017452">
    <property type="entry name" value="GPCR_Rhodpsn_7TM"/>
</dbReference>
<dbReference type="SUPFAM" id="SSF81321">
    <property type="entry name" value="Family A G protein-coupled receptor-like"/>
    <property type="match status" value="2"/>
</dbReference>
<keyword evidence="7 10" id="KW-0675">Receptor</keyword>
<feature type="domain" description="G-protein coupled receptors family 1 profile" evidence="12">
    <location>
        <begin position="35"/>
        <end position="273"/>
    </location>
</feature>
<evidence type="ECO:0000313" key="14">
    <source>
        <dbReference type="Proteomes" id="UP001159428"/>
    </source>
</evidence>
<dbReference type="AlphaFoldDB" id="A0AAU9XHP6"/>
<keyword evidence="6 11" id="KW-0472">Membrane</keyword>
<comment type="subcellular location">
    <subcellularLocation>
        <location evidence="1">Cell membrane</location>
        <topology evidence="1">Multi-pass membrane protein</topology>
    </subcellularLocation>
</comment>
<feature type="transmembrane region" description="Helical" evidence="11">
    <location>
        <begin position="407"/>
        <end position="431"/>
    </location>
</feature>
<dbReference type="PANTHER" id="PTHR24246:SF27">
    <property type="entry name" value="ADENOSINE RECEPTOR, ISOFORM A"/>
    <property type="match status" value="1"/>
</dbReference>
<dbReference type="GO" id="GO:0004930">
    <property type="term" value="F:G protein-coupled receptor activity"/>
    <property type="evidence" value="ECO:0007669"/>
    <property type="project" value="UniProtKB-KW"/>
</dbReference>
<keyword evidence="3 10" id="KW-0812">Transmembrane</keyword>
<name>A0AAU9XHP6_9CNID</name>
<organism evidence="13 14">
    <name type="scientific">Pocillopora meandrina</name>
    <dbReference type="NCBI Taxonomy" id="46732"/>
    <lineage>
        <taxon>Eukaryota</taxon>
        <taxon>Metazoa</taxon>
        <taxon>Cnidaria</taxon>
        <taxon>Anthozoa</taxon>
        <taxon>Hexacorallia</taxon>
        <taxon>Scleractinia</taxon>
        <taxon>Astrocoeniina</taxon>
        <taxon>Pocilloporidae</taxon>
        <taxon>Pocillopora</taxon>
    </lineage>
</organism>
<keyword evidence="9 10" id="KW-0807">Transducer</keyword>
<feature type="non-terminal residue" evidence="13">
    <location>
        <position position="594"/>
    </location>
</feature>
<evidence type="ECO:0000313" key="13">
    <source>
        <dbReference type="EMBL" id="CAH3148032.1"/>
    </source>
</evidence>
<dbReference type="Gene3D" id="1.20.1070.10">
    <property type="entry name" value="Rhodopsin 7-helix transmembrane proteins"/>
    <property type="match status" value="3"/>
</dbReference>
<feature type="transmembrane region" description="Helical" evidence="11">
    <location>
        <begin position="20"/>
        <end position="44"/>
    </location>
</feature>
<evidence type="ECO:0000259" key="12">
    <source>
        <dbReference type="PROSITE" id="PS50262"/>
    </source>
</evidence>
<feature type="domain" description="G-protein coupled receptors family 1 profile" evidence="12">
    <location>
        <begin position="350"/>
        <end position="465"/>
    </location>
</feature>
<feature type="transmembrane region" description="Helical" evidence="11">
    <location>
        <begin position="337"/>
        <end position="359"/>
    </location>
</feature>
<dbReference type="GO" id="GO:0005886">
    <property type="term" value="C:plasma membrane"/>
    <property type="evidence" value="ECO:0007669"/>
    <property type="project" value="UniProtKB-SubCell"/>
</dbReference>
<protein>
    <recommendedName>
        <fullName evidence="12">G-protein coupled receptors family 1 profile domain-containing protein</fullName>
    </recommendedName>
</protein>